<gene>
    <name evidence="6" type="ORF">N7468_005746</name>
</gene>
<dbReference type="Proteomes" id="UP001150941">
    <property type="component" value="Unassembled WGS sequence"/>
</dbReference>
<dbReference type="RefSeq" id="XP_058330782.1">
    <property type="nucleotide sequence ID" value="XM_058475042.1"/>
</dbReference>
<dbReference type="PANTHER" id="PTHR10543">
    <property type="entry name" value="BETA-CAROTENE DIOXYGENASE"/>
    <property type="match status" value="1"/>
</dbReference>
<keyword evidence="7" id="KW-1185">Reference proteome</keyword>
<feature type="binding site" evidence="5">
    <location>
        <position position="226"/>
    </location>
    <ligand>
        <name>Fe cation</name>
        <dbReference type="ChEBI" id="CHEBI:24875"/>
        <note>catalytic</note>
    </ligand>
</feature>
<dbReference type="OrthoDB" id="1069523at2759"/>
<comment type="cofactor">
    <cofactor evidence="5">
        <name>Fe(2+)</name>
        <dbReference type="ChEBI" id="CHEBI:29033"/>
    </cofactor>
    <text evidence="5">Binds 1 Fe(2+) ion per subunit.</text>
</comment>
<comment type="caution">
    <text evidence="6">The sequence shown here is derived from an EMBL/GenBank/DDBJ whole genome shotgun (WGS) entry which is preliminary data.</text>
</comment>
<dbReference type="Pfam" id="PF03055">
    <property type="entry name" value="RPE65"/>
    <property type="match status" value="1"/>
</dbReference>
<evidence type="ECO:0000256" key="1">
    <source>
        <dbReference type="ARBA" id="ARBA00006787"/>
    </source>
</evidence>
<dbReference type="GeneID" id="83202345"/>
<reference evidence="6" key="1">
    <citation type="submission" date="2022-11" db="EMBL/GenBank/DDBJ databases">
        <authorList>
            <person name="Petersen C."/>
        </authorList>
    </citation>
    <scope>NUCLEOTIDE SEQUENCE</scope>
    <source>
        <strain evidence="6">IBT 19713</strain>
    </source>
</reference>
<evidence type="ECO:0000256" key="5">
    <source>
        <dbReference type="PIRSR" id="PIRSR604294-1"/>
    </source>
</evidence>
<evidence type="ECO:0008006" key="8">
    <source>
        <dbReference type="Google" id="ProtNLM"/>
    </source>
</evidence>
<dbReference type="GO" id="GO:0016121">
    <property type="term" value="P:carotene catabolic process"/>
    <property type="evidence" value="ECO:0007669"/>
    <property type="project" value="TreeGrafter"/>
</dbReference>
<feature type="binding site" evidence="5">
    <location>
        <position position="343"/>
    </location>
    <ligand>
        <name>Fe cation</name>
        <dbReference type="ChEBI" id="CHEBI:24875"/>
        <note>catalytic</note>
    </ligand>
</feature>
<dbReference type="EMBL" id="JAPQKS010000004">
    <property type="protein sequence ID" value="KAJ5232790.1"/>
    <property type="molecule type" value="Genomic_DNA"/>
</dbReference>
<evidence type="ECO:0000313" key="6">
    <source>
        <dbReference type="EMBL" id="KAJ5232790.1"/>
    </source>
</evidence>
<keyword evidence="4 5" id="KW-0408">Iron</keyword>
<reference evidence="6" key="2">
    <citation type="journal article" date="2023" name="IMA Fungus">
        <title>Comparative genomic study of the Penicillium genus elucidates a diverse pangenome and 15 lateral gene transfer events.</title>
        <authorList>
            <person name="Petersen C."/>
            <person name="Sorensen T."/>
            <person name="Nielsen M.R."/>
            <person name="Sondergaard T.E."/>
            <person name="Sorensen J.L."/>
            <person name="Fitzpatrick D.A."/>
            <person name="Frisvad J.C."/>
            <person name="Nielsen K.L."/>
        </authorList>
    </citation>
    <scope>NUCLEOTIDE SEQUENCE</scope>
    <source>
        <strain evidence="6">IBT 19713</strain>
    </source>
</reference>
<dbReference type="GO" id="GO:0046872">
    <property type="term" value="F:metal ion binding"/>
    <property type="evidence" value="ECO:0007669"/>
    <property type="project" value="UniProtKB-KW"/>
</dbReference>
<organism evidence="6 7">
    <name type="scientific">Penicillium chermesinum</name>
    <dbReference type="NCBI Taxonomy" id="63820"/>
    <lineage>
        <taxon>Eukaryota</taxon>
        <taxon>Fungi</taxon>
        <taxon>Dikarya</taxon>
        <taxon>Ascomycota</taxon>
        <taxon>Pezizomycotina</taxon>
        <taxon>Eurotiomycetes</taxon>
        <taxon>Eurotiomycetidae</taxon>
        <taxon>Eurotiales</taxon>
        <taxon>Aspergillaceae</taxon>
        <taxon>Penicillium</taxon>
    </lineage>
</organism>
<evidence type="ECO:0000256" key="4">
    <source>
        <dbReference type="ARBA" id="ARBA00023004"/>
    </source>
</evidence>
<evidence type="ECO:0000256" key="3">
    <source>
        <dbReference type="ARBA" id="ARBA00023002"/>
    </source>
</evidence>
<dbReference type="PANTHER" id="PTHR10543:SF89">
    <property type="entry name" value="CAROTENOID 9,10(9',10')-CLEAVAGE DIOXYGENASE 1"/>
    <property type="match status" value="1"/>
</dbReference>
<keyword evidence="3" id="KW-0560">Oxidoreductase</keyword>
<dbReference type="AlphaFoldDB" id="A0A9W9P005"/>
<dbReference type="GO" id="GO:0010436">
    <property type="term" value="F:carotenoid dioxygenase activity"/>
    <property type="evidence" value="ECO:0007669"/>
    <property type="project" value="TreeGrafter"/>
</dbReference>
<evidence type="ECO:0000256" key="2">
    <source>
        <dbReference type="ARBA" id="ARBA00022723"/>
    </source>
</evidence>
<feature type="binding site" evidence="5">
    <location>
        <position position="280"/>
    </location>
    <ligand>
        <name>Fe cation</name>
        <dbReference type="ChEBI" id="CHEBI:24875"/>
        <note>catalytic</note>
    </ligand>
</feature>
<protein>
    <recommendedName>
        <fullName evidence="8">Carotenoid oxygenase</fullName>
    </recommendedName>
</protein>
<evidence type="ECO:0000313" key="7">
    <source>
        <dbReference type="Proteomes" id="UP001150941"/>
    </source>
</evidence>
<name>A0A9W9P005_9EURO</name>
<dbReference type="InterPro" id="IPR004294">
    <property type="entry name" value="Carotenoid_Oase"/>
</dbReference>
<accession>A0A9W9P005</accession>
<sequence>MANEKKHRGAYPHRKLRFQSGNFAPVKRQLDLQPCQFSGTIPVELHGGQYVRNGGNPSFGDEYVGDRHLFDGDGMLSGIFFQTEQGSPTAVPYFVNRYILTDLYLAKQRAPLMPSIATLAHPAGSSLEILYRFCRLIFLIFWSHVSSYIPPIRKFSVGNTAIIYHDKRALATCQTGPPIRVHLPNLETVGWYNGYQAENENSHLPRQSGLGCNGLLGFLKDWTTSHPRVDRTTGELISFQASFFPPFVWYTLSPPTPKDGVTVNGLHEPVPGITSPKFMHDFGVSRTHTVVLDLPVSLDMMNMIRGRPVIHFDGDEKSRFGIFPRRDPSKVRWYEAEPCFIFHTAATWDGISYDDSGREVIEAVNMVACRYTRSDVFNSMGCISSAVPESFAGMNGIIDCQLYYYQFSLLPAGEDTPVPHQWALSAIPVEMPVISPACHEKTPRFVYGCSSKNCAFGTAPGKPLDIDCLVKFDIQALIERGIARETEAVVGCVDIRTVEEILADEDADDPIKIFKTPEGWYTEEPQFVPRIDAKSEDDGYLIALMFDQSQLDEHGMAPDDARSELWVIDARDMKTVATKIFLPQRVPYGFHGNWFNKDELENQRSFTSLRRE</sequence>
<keyword evidence="2 5" id="KW-0479">Metal-binding</keyword>
<comment type="similarity">
    <text evidence="1">Belongs to the carotenoid oxygenase family.</text>
</comment>
<feature type="binding site" evidence="5">
    <location>
        <position position="591"/>
    </location>
    <ligand>
        <name>Fe cation</name>
        <dbReference type="ChEBI" id="CHEBI:24875"/>
        <note>catalytic</note>
    </ligand>
</feature>
<proteinExistence type="inferred from homology"/>